<dbReference type="KEGG" id="mpri:MP3633_0306"/>
<name>A0A859CS97_9GAMM</name>
<organism evidence="2 3">
    <name type="scientific">Marinomonas primoryensis</name>
    <dbReference type="NCBI Taxonomy" id="178399"/>
    <lineage>
        <taxon>Bacteria</taxon>
        <taxon>Pseudomonadati</taxon>
        <taxon>Pseudomonadota</taxon>
        <taxon>Gammaproteobacteria</taxon>
        <taxon>Oceanospirillales</taxon>
        <taxon>Oceanospirillaceae</taxon>
        <taxon>Marinomonas</taxon>
    </lineage>
</organism>
<evidence type="ECO:0000256" key="1">
    <source>
        <dbReference type="SAM" id="Phobius"/>
    </source>
</evidence>
<proteinExistence type="predicted"/>
<evidence type="ECO:0000313" key="2">
    <source>
        <dbReference type="EMBL" id="QKK79044.1"/>
    </source>
</evidence>
<dbReference type="AlphaFoldDB" id="A0A859CS97"/>
<protein>
    <submittedName>
        <fullName evidence="2">Putative membrane protein</fullName>
    </submittedName>
</protein>
<keyword evidence="1" id="KW-0472">Membrane</keyword>
<dbReference type="Proteomes" id="UP000509371">
    <property type="component" value="Chromosome"/>
</dbReference>
<reference evidence="2 3" key="1">
    <citation type="submission" date="2020-06" db="EMBL/GenBank/DDBJ databases">
        <authorList>
            <person name="Voronona O.L."/>
            <person name="Aksenova E.I."/>
            <person name="Kunda M.S."/>
            <person name="Semenov A.N."/>
            <person name="Ryzhova N."/>
        </authorList>
    </citation>
    <scope>NUCLEOTIDE SEQUENCE [LARGE SCALE GENOMIC DNA]</scope>
    <source>
        <strain evidence="2 3">MPKMM3633</strain>
    </source>
</reference>
<accession>A0A859CS97</accession>
<keyword evidence="1" id="KW-0812">Transmembrane</keyword>
<dbReference type="EMBL" id="CP054301">
    <property type="protein sequence ID" value="QKK79044.1"/>
    <property type="molecule type" value="Genomic_DNA"/>
</dbReference>
<sequence>MATIYFARKGNIKRHKIFTTGAFFGLIGAGLGTLAPGRLIHEWLFGLF</sequence>
<feature type="transmembrane region" description="Helical" evidence="1">
    <location>
        <begin position="21"/>
        <end position="40"/>
    </location>
</feature>
<gene>
    <name evidence="2" type="ORF">MP3633_0306</name>
</gene>
<keyword evidence="1" id="KW-1133">Transmembrane helix</keyword>
<evidence type="ECO:0000313" key="3">
    <source>
        <dbReference type="Proteomes" id="UP000509371"/>
    </source>
</evidence>